<evidence type="ECO:0000259" key="3">
    <source>
        <dbReference type="Pfam" id="PF00857"/>
    </source>
</evidence>
<dbReference type="InterPro" id="IPR036380">
    <property type="entry name" value="Isochorismatase-like_sf"/>
</dbReference>
<name>A0A6A7B5Y4_9PLEO</name>
<dbReference type="InterPro" id="IPR050272">
    <property type="entry name" value="Isochorismatase-like_hydrls"/>
</dbReference>
<dbReference type="AlphaFoldDB" id="A0A6A7B5Y4"/>
<keyword evidence="2 4" id="KW-0378">Hydrolase</keyword>
<protein>
    <submittedName>
        <fullName evidence="4">Isochorismatase hydrolase</fullName>
    </submittedName>
</protein>
<dbReference type="EMBL" id="MU006305">
    <property type="protein sequence ID" value="KAF2850674.1"/>
    <property type="molecule type" value="Genomic_DNA"/>
</dbReference>
<comment type="similarity">
    <text evidence="1">Belongs to the isochorismatase family.</text>
</comment>
<dbReference type="PANTHER" id="PTHR43540">
    <property type="entry name" value="PEROXYUREIDOACRYLATE/UREIDOACRYLATE AMIDOHYDROLASE-RELATED"/>
    <property type="match status" value="1"/>
</dbReference>
<organism evidence="4 5">
    <name type="scientific">Plenodomus tracheiphilus IPT5</name>
    <dbReference type="NCBI Taxonomy" id="1408161"/>
    <lineage>
        <taxon>Eukaryota</taxon>
        <taxon>Fungi</taxon>
        <taxon>Dikarya</taxon>
        <taxon>Ascomycota</taxon>
        <taxon>Pezizomycotina</taxon>
        <taxon>Dothideomycetes</taxon>
        <taxon>Pleosporomycetidae</taxon>
        <taxon>Pleosporales</taxon>
        <taxon>Pleosporineae</taxon>
        <taxon>Leptosphaeriaceae</taxon>
        <taxon>Plenodomus</taxon>
    </lineage>
</organism>
<evidence type="ECO:0000256" key="1">
    <source>
        <dbReference type="ARBA" id="ARBA00006336"/>
    </source>
</evidence>
<evidence type="ECO:0000256" key="2">
    <source>
        <dbReference type="ARBA" id="ARBA00022801"/>
    </source>
</evidence>
<keyword evidence="5" id="KW-1185">Reference proteome</keyword>
<dbReference type="GO" id="GO:0016787">
    <property type="term" value="F:hydrolase activity"/>
    <property type="evidence" value="ECO:0007669"/>
    <property type="project" value="UniProtKB-KW"/>
</dbReference>
<dbReference type="Proteomes" id="UP000799423">
    <property type="component" value="Unassembled WGS sequence"/>
</dbReference>
<dbReference type="Gene3D" id="3.40.50.850">
    <property type="entry name" value="Isochorismatase-like"/>
    <property type="match status" value="1"/>
</dbReference>
<dbReference type="PANTHER" id="PTHR43540:SF6">
    <property type="entry name" value="ISOCHORISMATASE-LIKE DOMAIN-CONTAINING PROTEIN"/>
    <property type="match status" value="1"/>
</dbReference>
<dbReference type="OrthoDB" id="245563at2759"/>
<accession>A0A6A7B5Y4</accession>
<evidence type="ECO:0000313" key="5">
    <source>
        <dbReference type="Proteomes" id="UP000799423"/>
    </source>
</evidence>
<dbReference type="Pfam" id="PF00857">
    <property type="entry name" value="Isochorismatase"/>
    <property type="match status" value="1"/>
</dbReference>
<dbReference type="SUPFAM" id="SSF52499">
    <property type="entry name" value="Isochorismatase-like hydrolases"/>
    <property type="match status" value="1"/>
</dbReference>
<reference evidence="4" key="1">
    <citation type="submission" date="2020-01" db="EMBL/GenBank/DDBJ databases">
        <authorList>
            <consortium name="DOE Joint Genome Institute"/>
            <person name="Haridas S."/>
            <person name="Albert R."/>
            <person name="Binder M."/>
            <person name="Bloem J."/>
            <person name="Labutti K."/>
            <person name="Salamov A."/>
            <person name="Andreopoulos B."/>
            <person name="Baker S.E."/>
            <person name="Barry K."/>
            <person name="Bills G."/>
            <person name="Bluhm B.H."/>
            <person name="Cannon C."/>
            <person name="Castanera R."/>
            <person name="Culley D.E."/>
            <person name="Daum C."/>
            <person name="Ezra D."/>
            <person name="Gonzalez J.B."/>
            <person name="Henrissat B."/>
            <person name="Kuo A."/>
            <person name="Liang C."/>
            <person name="Lipzen A."/>
            <person name="Lutzoni F."/>
            <person name="Magnuson J."/>
            <person name="Mondo S."/>
            <person name="Nolan M."/>
            <person name="Ohm R."/>
            <person name="Pangilinan J."/>
            <person name="Park H.-J."/>
            <person name="Ramirez L."/>
            <person name="Alfaro M."/>
            <person name="Sun H."/>
            <person name="Tritt A."/>
            <person name="Yoshinaga Y."/>
            <person name="Zwiers L.-H."/>
            <person name="Turgeon B.G."/>
            <person name="Goodwin S.B."/>
            <person name="Spatafora J.W."/>
            <person name="Crous P.W."/>
            <person name="Grigoriev I.V."/>
        </authorList>
    </citation>
    <scope>NUCLEOTIDE SEQUENCE</scope>
    <source>
        <strain evidence="4">IPT5</strain>
    </source>
</reference>
<proteinExistence type="inferred from homology"/>
<sequence length="224" mass="25020">MTHLHTGTPFKLHLPQQTHKEYFLKLLEATINIAIMARTALFVIDLQADLAQNPQTEIPHAERIREAGTAILSRAREAIDLARSNRKDPGLEIVFVQHEEHAEKGPLIKGSRPWELVFKPRDRDSSERLVSKHVRDTFESNLELAAQLRAEGVNTIAAFGIQSECCVLSTCRGALTAGFKVVLLQGAHSTYDTSDKKAEVIEGEIEAQLAACGAEVMNWRLWYP</sequence>
<feature type="domain" description="Isochorismatase-like" evidence="3">
    <location>
        <begin position="39"/>
        <end position="202"/>
    </location>
</feature>
<evidence type="ECO:0000313" key="4">
    <source>
        <dbReference type="EMBL" id="KAF2850674.1"/>
    </source>
</evidence>
<gene>
    <name evidence="4" type="ORF">T440DRAFT_468255</name>
</gene>
<dbReference type="InterPro" id="IPR000868">
    <property type="entry name" value="Isochorismatase-like_dom"/>
</dbReference>